<gene>
    <name evidence="2" type="ORF">NCTC12860_01123</name>
</gene>
<evidence type="ECO:0000313" key="3">
    <source>
        <dbReference type="Proteomes" id="UP000253846"/>
    </source>
</evidence>
<keyword evidence="1" id="KW-0472">Membrane</keyword>
<feature type="transmembrane region" description="Helical" evidence="1">
    <location>
        <begin position="103"/>
        <end position="120"/>
    </location>
</feature>
<keyword evidence="1" id="KW-0812">Transmembrane</keyword>
<evidence type="ECO:0000313" key="2">
    <source>
        <dbReference type="EMBL" id="SSZ39902.1"/>
    </source>
</evidence>
<feature type="transmembrane region" description="Helical" evidence="1">
    <location>
        <begin position="126"/>
        <end position="148"/>
    </location>
</feature>
<proteinExistence type="predicted"/>
<dbReference type="AlphaFoldDB" id="A0A336NM87"/>
<accession>A0A336NM87</accession>
<reference evidence="2 3" key="1">
    <citation type="submission" date="2018-06" db="EMBL/GenBank/DDBJ databases">
        <authorList>
            <consortium name="Pathogen Informatics"/>
            <person name="Doyle S."/>
        </authorList>
    </citation>
    <scope>NUCLEOTIDE SEQUENCE [LARGE SCALE GENOMIC DNA]</scope>
    <source>
        <strain evidence="2 3">NCTC12860</strain>
    </source>
</reference>
<name>A0A336NM87_BARGR</name>
<dbReference type="EMBL" id="UFTD01000001">
    <property type="protein sequence ID" value="SSZ39902.1"/>
    <property type="molecule type" value="Genomic_DNA"/>
</dbReference>
<protein>
    <submittedName>
        <fullName evidence="2">Uncharacterized protein</fullName>
    </submittedName>
</protein>
<dbReference type="Proteomes" id="UP000253846">
    <property type="component" value="Unassembled WGS sequence"/>
</dbReference>
<keyword evidence="1" id="KW-1133">Transmembrane helix</keyword>
<organism evidence="2 3">
    <name type="scientific">Bartonella grahamii</name>
    <dbReference type="NCBI Taxonomy" id="33045"/>
    <lineage>
        <taxon>Bacteria</taxon>
        <taxon>Pseudomonadati</taxon>
        <taxon>Pseudomonadota</taxon>
        <taxon>Alphaproteobacteria</taxon>
        <taxon>Hyphomicrobiales</taxon>
        <taxon>Bartonellaceae</taxon>
        <taxon>Bartonella</taxon>
    </lineage>
</organism>
<evidence type="ECO:0000256" key="1">
    <source>
        <dbReference type="SAM" id="Phobius"/>
    </source>
</evidence>
<feature type="transmembrane region" description="Helical" evidence="1">
    <location>
        <begin position="185"/>
        <end position="202"/>
    </location>
</feature>
<sequence>MQKEFVATAVGYVPWGDGAEEYFYNLYEYEDGTRECEKFDGGQYYTTPENADFSTKAQVKAWVYGGAIPKSVLNYEPLIDEINKEIKKLSKTAGNNMFTDKQLRALFGIITFIFICFLGIKKNLYFIQSILTFASVSLVIVTTVFAILCNSNIPSELQNNPKYKCGNTTGWVKLTRDLQQYMHRLLKLISVALVVLIFPSSYKETVSLPIISKYVGYKLSFSLDTILWYSDIALWYSF</sequence>